<dbReference type="AlphaFoldDB" id="A0A3M7QKD6"/>
<gene>
    <name evidence="2" type="ORF">BpHYR1_048879</name>
</gene>
<dbReference type="Pfam" id="PF01712">
    <property type="entry name" value="dNK"/>
    <property type="match status" value="1"/>
</dbReference>
<accession>A0A3M7QKD6</accession>
<sequence length="393" mass="45927">MMLSKVFPGLAPLLPNSKCLARPSNLKSLIVLSQRDFSIDQIGKRYEKPFDYKKKQYGLWDQFVDSTMKKLGENTLLITVEGNFGSGKSSFAKKLAKEIDFVYAREPDLDAHLYQLPNGHNAREIINDYVGDNKRFYVDSLEEWHLEPSFKKAITLQHAFYNIRWMQTRTALLHLMSTGQGVVLERSAHSDSVIAQALYENNLLSDQAYRFYLRDLVPNTLSELWKPHVVIYLDRTPEECLQAIKNNGKAFEKESKVYTLDLLKSIEKNYKKIYLPEMRNHLHILNFKSNDIDTERIIEELELLDFNDQNKFNDWRVRKETAINTYRKILANYEMCLETLLAPNSFVEVPEYLWYGEELTKLQQKLAEDPRFDTGSRGFFAGLGQPIQNREWL</sequence>
<dbReference type="InterPro" id="IPR031314">
    <property type="entry name" value="DNK_dom"/>
</dbReference>
<evidence type="ECO:0000259" key="1">
    <source>
        <dbReference type="Pfam" id="PF01712"/>
    </source>
</evidence>
<dbReference type="Gene3D" id="3.40.50.300">
    <property type="entry name" value="P-loop containing nucleotide triphosphate hydrolases"/>
    <property type="match status" value="1"/>
</dbReference>
<dbReference type="InterPro" id="IPR050566">
    <property type="entry name" value="Deoxyribonucleoside_kinase"/>
</dbReference>
<dbReference type="GO" id="GO:0005739">
    <property type="term" value="C:mitochondrion"/>
    <property type="evidence" value="ECO:0007669"/>
    <property type="project" value="GOC"/>
</dbReference>
<dbReference type="EMBL" id="REGN01005945">
    <property type="protein sequence ID" value="RNA11491.1"/>
    <property type="molecule type" value="Genomic_DNA"/>
</dbReference>
<evidence type="ECO:0000313" key="2">
    <source>
        <dbReference type="EMBL" id="RNA11491.1"/>
    </source>
</evidence>
<dbReference type="InterPro" id="IPR027417">
    <property type="entry name" value="P-loop_NTPase"/>
</dbReference>
<reference evidence="2 3" key="1">
    <citation type="journal article" date="2018" name="Sci. Rep.">
        <title>Genomic signatures of local adaptation to the degree of environmental predictability in rotifers.</title>
        <authorList>
            <person name="Franch-Gras L."/>
            <person name="Hahn C."/>
            <person name="Garcia-Roger E.M."/>
            <person name="Carmona M.J."/>
            <person name="Serra M."/>
            <person name="Gomez A."/>
        </authorList>
    </citation>
    <scope>NUCLEOTIDE SEQUENCE [LARGE SCALE GENOMIC DNA]</scope>
    <source>
        <strain evidence="2">HYR1</strain>
    </source>
</reference>
<keyword evidence="3" id="KW-1185">Reference proteome</keyword>
<comment type="caution">
    <text evidence="2">The sequence shown here is derived from an EMBL/GenBank/DDBJ whole genome shotgun (WGS) entry which is preliminary data.</text>
</comment>
<dbReference type="PANTHER" id="PTHR10513:SF15">
    <property type="entry name" value="NADH DEHYDROGENASE [UBIQUINONE] 1 ALPHA SUBCOMPLEX SUBUNIT 10, MITOCHONDRIAL"/>
    <property type="match status" value="1"/>
</dbReference>
<protein>
    <submittedName>
        <fullName evidence="2">NADH dehydrogenase [ubiquinone] 1 alpha subcomplex subunit mitochondrial</fullName>
    </submittedName>
</protein>
<name>A0A3M7QKD6_BRAPC</name>
<dbReference type="PANTHER" id="PTHR10513">
    <property type="entry name" value="DEOXYNUCLEOSIDE KINASE"/>
    <property type="match status" value="1"/>
</dbReference>
<dbReference type="SUPFAM" id="SSF52540">
    <property type="entry name" value="P-loop containing nucleoside triphosphate hydrolases"/>
    <property type="match status" value="1"/>
</dbReference>
<dbReference type="GO" id="GO:0006120">
    <property type="term" value="P:mitochondrial electron transport, NADH to ubiquinone"/>
    <property type="evidence" value="ECO:0007669"/>
    <property type="project" value="TreeGrafter"/>
</dbReference>
<keyword evidence="2" id="KW-0830">Ubiquinone</keyword>
<dbReference type="STRING" id="10195.A0A3M7QKD6"/>
<evidence type="ECO:0000313" key="3">
    <source>
        <dbReference type="Proteomes" id="UP000276133"/>
    </source>
</evidence>
<feature type="domain" description="Deoxynucleoside kinase" evidence="1">
    <location>
        <begin position="78"/>
        <end position="280"/>
    </location>
</feature>
<proteinExistence type="predicted"/>
<dbReference type="Proteomes" id="UP000276133">
    <property type="component" value="Unassembled WGS sequence"/>
</dbReference>
<dbReference type="OrthoDB" id="17400at2759"/>
<organism evidence="2 3">
    <name type="scientific">Brachionus plicatilis</name>
    <name type="common">Marine rotifer</name>
    <name type="synonym">Brachionus muelleri</name>
    <dbReference type="NCBI Taxonomy" id="10195"/>
    <lineage>
        <taxon>Eukaryota</taxon>
        <taxon>Metazoa</taxon>
        <taxon>Spiralia</taxon>
        <taxon>Gnathifera</taxon>
        <taxon>Rotifera</taxon>
        <taxon>Eurotatoria</taxon>
        <taxon>Monogononta</taxon>
        <taxon>Pseudotrocha</taxon>
        <taxon>Ploima</taxon>
        <taxon>Brachionidae</taxon>
        <taxon>Brachionus</taxon>
    </lineage>
</organism>